<dbReference type="InterPro" id="IPR058533">
    <property type="entry name" value="Cation_efflux_TM"/>
</dbReference>
<keyword evidence="6 7" id="KW-0472">Membrane</keyword>
<keyword evidence="4 7" id="KW-0812">Transmembrane</keyword>
<keyword evidence="3" id="KW-0813">Transport</keyword>
<comment type="caution">
    <text evidence="10">The sequence shown here is derived from an EMBL/GenBank/DDBJ whole genome shotgun (WGS) entry which is preliminary data.</text>
</comment>
<dbReference type="Gene3D" id="3.30.70.1350">
    <property type="entry name" value="Cation efflux protein, cytoplasmic domain"/>
    <property type="match status" value="1"/>
</dbReference>
<dbReference type="PANTHER" id="PTHR43840:SF50">
    <property type="entry name" value="MANGANESE EFFLUX SYSTEM PROTEIN MNES"/>
    <property type="match status" value="1"/>
</dbReference>
<dbReference type="InterPro" id="IPR036837">
    <property type="entry name" value="Cation_efflux_CTD_sf"/>
</dbReference>
<dbReference type="InterPro" id="IPR002524">
    <property type="entry name" value="Cation_efflux"/>
</dbReference>
<evidence type="ECO:0000256" key="6">
    <source>
        <dbReference type="ARBA" id="ARBA00023136"/>
    </source>
</evidence>
<comment type="subcellular location">
    <subcellularLocation>
        <location evidence="1">Membrane</location>
        <topology evidence="1">Multi-pass membrane protein</topology>
    </subcellularLocation>
</comment>
<organism evidence="10 11">
    <name type="scientific">Tumebacillus permanentifrigoris</name>
    <dbReference type="NCBI Taxonomy" id="378543"/>
    <lineage>
        <taxon>Bacteria</taxon>
        <taxon>Bacillati</taxon>
        <taxon>Bacillota</taxon>
        <taxon>Bacilli</taxon>
        <taxon>Bacillales</taxon>
        <taxon>Alicyclobacillaceae</taxon>
        <taxon>Tumebacillus</taxon>
    </lineage>
</organism>
<name>A0A316DAK7_9BACL</name>
<dbReference type="Pfam" id="PF16916">
    <property type="entry name" value="ZT_dimer"/>
    <property type="match status" value="1"/>
</dbReference>
<keyword evidence="5 7" id="KW-1133">Transmembrane helix</keyword>
<dbReference type="FunFam" id="1.20.1510.10:FF:000006">
    <property type="entry name" value="Divalent cation efflux transporter"/>
    <property type="match status" value="1"/>
</dbReference>
<protein>
    <submittedName>
        <fullName evidence="10">Cation diffusion facilitator family transporter</fullName>
    </submittedName>
</protein>
<feature type="transmembrane region" description="Helical" evidence="7">
    <location>
        <begin position="128"/>
        <end position="144"/>
    </location>
</feature>
<dbReference type="Proteomes" id="UP000245634">
    <property type="component" value="Unassembled WGS sequence"/>
</dbReference>
<dbReference type="PANTHER" id="PTHR43840">
    <property type="entry name" value="MITOCHONDRIAL METAL TRANSPORTER 1-RELATED"/>
    <property type="match status" value="1"/>
</dbReference>
<evidence type="ECO:0000256" key="2">
    <source>
        <dbReference type="ARBA" id="ARBA00008114"/>
    </source>
</evidence>
<feature type="transmembrane region" description="Helical" evidence="7">
    <location>
        <begin position="21"/>
        <end position="42"/>
    </location>
</feature>
<dbReference type="SUPFAM" id="SSF161111">
    <property type="entry name" value="Cation efflux protein transmembrane domain-like"/>
    <property type="match status" value="1"/>
</dbReference>
<dbReference type="AlphaFoldDB" id="A0A316DAK7"/>
<feature type="transmembrane region" description="Helical" evidence="7">
    <location>
        <begin position="165"/>
        <end position="185"/>
    </location>
</feature>
<proteinExistence type="inferred from homology"/>
<evidence type="ECO:0000256" key="3">
    <source>
        <dbReference type="ARBA" id="ARBA00022448"/>
    </source>
</evidence>
<feature type="domain" description="Cation efflux protein transmembrane" evidence="8">
    <location>
        <begin position="23"/>
        <end position="215"/>
    </location>
</feature>
<dbReference type="Gene3D" id="1.20.1510.10">
    <property type="entry name" value="Cation efflux protein transmembrane domain"/>
    <property type="match status" value="1"/>
</dbReference>
<gene>
    <name evidence="10" type="ORF">C7459_10795</name>
</gene>
<evidence type="ECO:0000313" key="11">
    <source>
        <dbReference type="Proteomes" id="UP000245634"/>
    </source>
</evidence>
<dbReference type="SUPFAM" id="SSF160240">
    <property type="entry name" value="Cation efflux protein cytoplasmic domain-like"/>
    <property type="match status" value="1"/>
</dbReference>
<reference evidence="10 11" key="1">
    <citation type="submission" date="2018-05" db="EMBL/GenBank/DDBJ databases">
        <title>Genomic Encyclopedia of Type Strains, Phase IV (KMG-IV): sequencing the most valuable type-strain genomes for metagenomic binning, comparative biology and taxonomic classification.</title>
        <authorList>
            <person name="Goeker M."/>
        </authorList>
    </citation>
    <scope>NUCLEOTIDE SEQUENCE [LARGE SCALE GENOMIC DNA]</scope>
    <source>
        <strain evidence="10 11">DSM 18773</strain>
    </source>
</reference>
<feature type="transmembrane region" description="Helical" evidence="7">
    <location>
        <begin position="90"/>
        <end position="108"/>
    </location>
</feature>
<evidence type="ECO:0000259" key="9">
    <source>
        <dbReference type="Pfam" id="PF16916"/>
    </source>
</evidence>
<dbReference type="GO" id="GO:0016020">
    <property type="term" value="C:membrane"/>
    <property type="evidence" value="ECO:0007669"/>
    <property type="project" value="UniProtKB-SubCell"/>
</dbReference>
<evidence type="ECO:0000256" key="7">
    <source>
        <dbReference type="SAM" id="Phobius"/>
    </source>
</evidence>
<evidence type="ECO:0000256" key="4">
    <source>
        <dbReference type="ARBA" id="ARBA00022692"/>
    </source>
</evidence>
<accession>A0A316DAK7</accession>
<feature type="domain" description="Cation efflux protein cytoplasmic" evidence="9">
    <location>
        <begin position="220"/>
        <end position="296"/>
    </location>
</feature>
<evidence type="ECO:0000259" key="8">
    <source>
        <dbReference type="Pfam" id="PF01545"/>
    </source>
</evidence>
<dbReference type="NCBIfam" id="TIGR01297">
    <property type="entry name" value="CDF"/>
    <property type="match status" value="1"/>
</dbReference>
<evidence type="ECO:0000256" key="5">
    <source>
        <dbReference type="ARBA" id="ARBA00022989"/>
    </source>
</evidence>
<dbReference type="InterPro" id="IPR027470">
    <property type="entry name" value="Cation_efflux_CTD"/>
</dbReference>
<dbReference type="GO" id="GO:0008324">
    <property type="term" value="F:monoatomic cation transmembrane transporter activity"/>
    <property type="evidence" value="ECO:0007669"/>
    <property type="project" value="InterPro"/>
</dbReference>
<dbReference type="InterPro" id="IPR027469">
    <property type="entry name" value="Cation_efflux_TMD_sf"/>
</dbReference>
<dbReference type="EMBL" id="QGGL01000007">
    <property type="protein sequence ID" value="PWK13427.1"/>
    <property type="molecule type" value="Genomic_DNA"/>
</dbReference>
<sequence length="307" mass="33271">MPASTISPADKDERMKQGEKGAWVSIAAYLFLSTLKLFVGHYASSKALFADGLNNATDIVASVAVLIGLRIARKPADADHRYGHRRAETIATFAAAFIMASVAVDVLWDGVRSLMRPVAVTPDPISMWVALFSAGVMIGVYSYNSKLGKAINSQALLATAADNRADVLVSLGAFVGIVGSLVFGWHWLDPVMALVVGLIIAKTAYEIFYEAAHALTDGYDEKELREIKQVIQGSEGVLQIRDLKARRHGSDVHVDAVIAVDGQLSVEESHRISDQIEQVLIAREEIEQVMIHVEPFTPTIGSSESQK</sequence>
<keyword evidence="11" id="KW-1185">Reference proteome</keyword>
<evidence type="ECO:0000256" key="1">
    <source>
        <dbReference type="ARBA" id="ARBA00004141"/>
    </source>
</evidence>
<dbReference type="Pfam" id="PF01545">
    <property type="entry name" value="Cation_efflux"/>
    <property type="match status" value="1"/>
</dbReference>
<evidence type="ECO:0000313" key="10">
    <source>
        <dbReference type="EMBL" id="PWK13427.1"/>
    </source>
</evidence>
<dbReference type="InterPro" id="IPR050291">
    <property type="entry name" value="CDF_Transporter"/>
</dbReference>
<comment type="similarity">
    <text evidence="2">Belongs to the cation diffusion facilitator (CDF) transporter (TC 2.A.4) family.</text>
</comment>
<feature type="transmembrane region" description="Helical" evidence="7">
    <location>
        <begin position="48"/>
        <end position="69"/>
    </location>
</feature>